<name>A0A378QFS8_MORLA</name>
<organism evidence="2 3">
    <name type="scientific">Moraxella lacunata</name>
    <dbReference type="NCBI Taxonomy" id="477"/>
    <lineage>
        <taxon>Bacteria</taxon>
        <taxon>Pseudomonadati</taxon>
        <taxon>Pseudomonadota</taxon>
        <taxon>Gammaproteobacteria</taxon>
        <taxon>Moraxellales</taxon>
        <taxon>Moraxellaceae</taxon>
        <taxon>Moraxella</taxon>
    </lineage>
</organism>
<evidence type="ECO:0000313" key="3">
    <source>
        <dbReference type="Proteomes" id="UP000254107"/>
    </source>
</evidence>
<protein>
    <submittedName>
        <fullName evidence="2">Predicted AAA-ATPase</fullName>
    </submittedName>
</protein>
<gene>
    <name evidence="2" type="ORF">NCTC7911_01136</name>
</gene>
<dbReference type="RefSeq" id="WP_115247487.1">
    <property type="nucleotide sequence ID" value="NZ_UGQC01000001.1"/>
</dbReference>
<dbReference type="PANTHER" id="PTHR34825:SF1">
    <property type="entry name" value="AAA-ATPASE-LIKE DOMAIN-CONTAINING PROTEIN"/>
    <property type="match status" value="1"/>
</dbReference>
<dbReference type="Proteomes" id="UP000254107">
    <property type="component" value="Unassembled WGS sequence"/>
</dbReference>
<dbReference type="Pfam" id="PF09820">
    <property type="entry name" value="AAA-ATPase_like"/>
    <property type="match status" value="1"/>
</dbReference>
<dbReference type="GeneID" id="302271782"/>
<dbReference type="EMBL" id="UGQC01000001">
    <property type="protein sequence ID" value="STY99757.1"/>
    <property type="molecule type" value="Genomic_DNA"/>
</dbReference>
<evidence type="ECO:0000313" key="2">
    <source>
        <dbReference type="EMBL" id="STY99757.1"/>
    </source>
</evidence>
<feature type="domain" description="AAA-ATPase-like" evidence="1">
    <location>
        <begin position="9"/>
        <end position="113"/>
    </location>
</feature>
<dbReference type="InterPro" id="IPR018631">
    <property type="entry name" value="AAA-ATPase-like_dom"/>
</dbReference>
<proteinExistence type="predicted"/>
<dbReference type="PANTHER" id="PTHR34825">
    <property type="entry name" value="CONSERVED PROTEIN, WITH A WEAK D-GALACTARATE DEHYDRATASE/ALTRONATE HYDROLASE DOMAIN"/>
    <property type="match status" value="1"/>
</dbReference>
<evidence type="ECO:0000259" key="1">
    <source>
        <dbReference type="Pfam" id="PF09820"/>
    </source>
</evidence>
<keyword evidence="3" id="KW-1185">Reference proteome</keyword>
<sequence>MNSTKKQLPIGIQTLSKLRQNDECYYVDKTPKIIEMIGKSDYIFLSRPRRFGKSLTLDTVAELFCANKDLFIGLYAENHWDWTVKHPVIRISFGGNVSFDEQYLQRIFNRLLSKP</sequence>
<reference evidence="2 3" key="1">
    <citation type="submission" date="2018-06" db="EMBL/GenBank/DDBJ databases">
        <authorList>
            <consortium name="Pathogen Informatics"/>
            <person name="Doyle S."/>
        </authorList>
    </citation>
    <scope>NUCLEOTIDE SEQUENCE [LARGE SCALE GENOMIC DNA]</scope>
    <source>
        <strain evidence="2 3">NCTC7911</strain>
    </source>
</reference>
<dbReference type="AlphaFoldDB" id="A0A378QFS8"/>
<accession>A0A378QFS8</accession>